<organism evidence="1 2">
    <name type="scientific">Rotaria sordida</name>
    <dbReference type="NCBI Taxonomy" id="392033"/>
    <lineage>
        <taxon>Eukaryota</taxon>
        <taxon>Metazoa</taxon>
        <taxon>Spiralia</taxon>
        <taxon>Gnathifera</taxon>
        <taxon>Rotifera</taxon>
        <taxon>Eurotatoria</taxon>
        <taxon>Bdelloidea</taxon>
        <taxon>Philodinida</taxon>
        <taxon>Philodinidae</taxon>
        <taxon>Rotaria</taxon>
    </lineage>
</organism>
<name>A0A820HPR0_9BILA</name>
<accession>A0A820HPR0</accession>
<dbReference type="EMBL" id="CAJOAX010045691">
    <property type="protein sequence ID" value="CAF4296611.1"/>
    <property type="molecule type" value="Genomic_DNA"/>
</dbReference>
<feature type="non-terminal residue" evidence="1">
    <location>
        <position position="34"/>
    </location>
</feature>
<proteinExistence type="predicted"/>
<dbReference type="AlphaFoldDB" id="A0A820HPR0"/>
<comment type="caution">
    <text evidence="1">The sequence shown here is derived from an EMBL/GenBank/DDBJ whole genome shotgun (WGS) entry which is preliminary data.</text>
</comment>
<evidence type="ECO:0000313" key="2">
    <source>
        <dbReference type="Proteomes" id="UP000663823"/>
    </source>
</evidence>
<evidence type="ECO:0000313" key="1">
    <source>
        <dbReference type="EMBL" id="CAF4296611.1"/>
    </source>
</evidence>
<protein>
    <submittedName>
        <fullName evidence="1">Uncharacterized protein</fullName>
    </submittedName>
</protein>
<sequence length="34" mass="3978">MQSLPVESCRKACQSVPDRLQICKDVEDEHIEQY</sequence>
<gene>
    <name evidence="1" type="ORF">OTI717_LOCUS41911</name>
</gene>
<dbReference type="Proteomes" id="UP000663823">
    <property type="component" value="Unassembled WGS sequence"/>
</dbReference>
<reference evidence="1" key="1">
    <citation type="submission" date="2021-02" db="EMBL/GenBank/DDBJ databases">
        <authorList>
            <person name="Nowell W R."/>
        </authorList>
    </citation>
    <scope>NUCLEOTIDE SEQUENCE</scope>
</reference>